<organism evidence="2 3">
    <name type="scientific">Mytilus edulis</name>
    <name type="common">Blue mussel</name>
    <dbReference type="NCBI Taxonomy" id="6550"/>
    <lineage>
        <taxon>Eukaryota</taxon>
        <taxon>Metazoa</taxon>
        <taxon>Spiralia</taxon>
        <taxon>Lophotrochozoa</taxon>
        <taxon>Mollusca</taxon>
        <taxon>Bivalvia</taxon>
        <taxon>Autobranchia</taxon>
        <taxon>Pteriomorphia</taxon>
        <taxon>Mytilida</taxon>
        <taxon>Mytiloidea</taxon>
        <taxon>Mytilidae</taxon>
        <taxon>Mytilinae</taxon>
        <taxon>Mytilus</taxon>
    </lineage>
</organism>
<dbReference type="AlphaFoldDB" id="A0A8S3REC6"/>
<feature type="transmembrane region" description="Helical" evidence="1">
    <location>
        <begin position="48"/>
        <end position="71"/>
    </location>
</feature>
<keyword evidence="1" id="KW-0472">Membrane</keyword>
<keyword evidence="1" id="KW-0812">Transmembrane</keyword>
<evidence type="ECO:0000256" key="1">
    <source>
        <dbReference type="SAM" id="Phobius"/>
    </source>
</evidence>
<evidence type="ECO:0000313" key="2">
    <source>
        <dbReference type="EMBL" id="CAG2205121.1"/>
    </source>
</evidence>
<name>A0A8S3REC6_MYTED</name>
<comment type="caution">
    <text evidence="2">The sequence shown here is derived from an EMBL/GenBank/DDBJ whole genome shotgun (WGS) entry which is preliminary data.</text>
</comment>
<dbReference type="Proteomes" id="UP000683360">
    <property type="component" value="Unassembled WGS sequence"/>
</dbReference>
<sequence length="173" mass="19775">MLYDNNRIFSECVHHASHVVFELKKPQEVFPDKVNDTFEFQIETKWDYSYGLIGGVVGMCVLTAVGIYVCINCRRRKRLTGRYCCTCPTYRSKYSKFMIEGLAQGVSAECAVAGILLCSCVLCRRHTRNGQEEERCEKVIMETDYTSRDAENKWETVKGLKDPNSSPLLQCDS</sequence>
<reference evidence="2" key="1">
    <citation type="submission" date="2021-03" db="EMBL/GenBank/DDBJ databases">
        <authorList>
            <person name="Bekaert M."/>
        </authorList>
    </citation>
    <scope>NUCLEOTIDE SEQUENCE</scope>
</reference>
<dbReference type="EMBL" id="CAJPWZ010001013">
    <property type="protein sequence ID" value="CAG2205121.1"/>
    <property type="molecule type" value="Genomic_DNA"/>
</dbReference>
<evidence type="ECO:0000313" key="3">
    <source>
        <dbReference type="Proteomes" id="UP000683360"/>
    </source>
</evidence>
<accession>A0A8S3REC6</accession>
<gene>
    <name evidence="2" type="ORF">MEDL_19565</name>
</gene>
<proteinExistence type="predicted"/>
<protein>
    <submittedName>
        <fullName evidence="2">Uncharacterized protein</fullName>
    </submittedName>
</protein>
<keyword evidence="1" id="KW-1133">Transmembrane helix</keyword>
<keyword evidence="3" id="KW-1185">Reference proteome</keyword>